<keyword evidence="3" id="KW-1133">Transmembrane helix</keyword>
<dbReference type="EC" id="3.4.21.89" evidence="3"/>
<dbReference type="GO" id="GO:0009003">
    <property type="term" value="F:signal peptidase activity"/>
    <property type="evidence" value="ECO:0007669"/>
    <property type="project" value="UniProtKB-EC"/>
</dbReference>
<accession>A0A2G6EFA7</accession>
<comment type="subcellular location">
    <subcellularLocation>
        <location evidence="3">Membrane</location>
        <topology evidence="3">Single-pass type II membrane protein</topology>
    </subcellularLocation>
</comment>
<dbReference type="CDD" id="cd06530">
    <property type="entry name" value="S26_SPase_I"/>
    <property type="match status" value="1"/>
</dbReference>
<evidence type="ECO:0000256" key="3">
    <source>
        <dbReference type="RuleBase" id="RU362042"/>
    </source>
</evidence>
<reference evidence="5 6" key="1">
    <citation type="submission" date="2017-10" db="EMBL/GenBank/DDBJ databases">
        <title>Novel microbial diversity and functional potential in the marine mammal oral microbiome.</title>
        <authorList>
            <person name="Dudek N.K."/>
            <person name="Sun C.L."/>
            <person name="Burstein D."/>
            <person name="Kantor R.S."/>
            <person name="Aliaga Goltsman D.S."/>
            <person name="Bik E.M."/>
            <person name="Thomas B.C."/>
            <person name="Banfield J.F."/>
            <person name="Relman D.A."/>
        </authorList>
    </citation>
    <scope>NUCLEOTIDE SEQUENCE [LARGE SCALE GENOMIC DNA]</scope>
    <source>
        <strain evidence="5">DOLZORAL124_49_17</strain>
    </source>
</reference>
<evidence type="ECO:0000256" key="1">
    <source>
        <dbReference type="ARBA" id="ARBA00009370"/>
    </source>
</evidence>
<protein>
    <recommendedName>
        <fullName evidence="3">Signal peptidase I</fullName>
        <ecNumber evidence="3">3.4.21.89</ecNumber>
    </recommendedName>
</protein>
<keyword evidence="3" id="KW-0812">Transmembrane</keyword>
<comment type="caution">
    <text evidence="5">The sequence shown here is derived from an EMBL/GenBank/DDBJ whole genome shotgun (WGS) entry which is preliminary data.</text>
</comment>
<comment type="catalytic activity">
    <reaction evidence="3">
        <text>Cleavage of hydrophobic, N-terminal signal or leader sequences from secreted and periplasmic proteins.</text>
        <dbReference type="EC" id="3.4.21.89"/>
    </reaction>
</comment>
<dbReference type="InterPro" id="IPR019533">
    <property type="entry name" value="Peptidase_S26"/>
</dbReference>
<dbReference type="NCBIfam" id="TIGR02227">
    <property type="entry name" value="sigpep_I_bact"/>
    <property type="match status" value="1"/>
</dbReference>
<keyword evidence="3" id="KW-0472">Membrane</keyword>
<feature type="transmembrane region" description="Helical" evidence="3">
    <location>
        <begin position="15"/>
        <end position="34"/>
    </location>
</feature>
<evidence type="ECO:0000313" key="6">
    <source>
        <dbReference type="Proteomes" id="UP000229740"/>
    </source>
</evidence>
<dbReference type="InterPro" id="IPR036286">
    <property type="entry name" value="LexA/Signal_pep-like_sf"/>
</dbReference>
<dbReference type="Proteomes" id="UP000229740">
    <property type="component" value="Unassembled WGS sequence"/>
</dbReference>
<sequence length="166" mass="19121">MNFSEPVYRFFFPKLTPVFCIRLVLVALGAYLFFSHIIVPVRLQGASMEPSYHDGSRHFFWRPAFWWSEPQRGDVVLVRLAGSRVMLLKRIVATSGETVEFRNGRLFVDGALQEEPYVRLPCSWNLPVRTVAAGHVYVIGDNRSMPIEQHDFGQTSHKRLGGRLLW</sequence>
<evidence type="ECO:0000313" key="5">
    <source>
        <dbReference type="EMBL" id="PID60398.1"/>
    </source>
</evidence>
<gene>
    <name evidence="5" type="primary">lepB</name>
    <name evidence="5" type="ORF">CSB45_00285</name>
</gene>
<dbReference type="EMBL" id="PDPS01000007">
    <property type="protein sequence ID" value="PID60398.1"/>
    <property type="molecule type" value="Genomic_DNA"/>
</dbReference>
<dbReference type="GO" id="GO:0016020">
    <property type="term" value="C:membrane"/>
    <property type="evidence" value="ECO:0007669"/>
    <property type="project" value="UniProtKB-SubCell"/>
</dbReference>
<keyword evidence="3" id="KW-0645">Protease</keyword>
<feature type="domain" description="Peptidase S26" evidence="4">
    <location>
        <begin position="23"/>
        <end position="147"/>
    </location>
</feature>
<feature type="active site" evidence="2">
    <location>
        <position position="47"/>
    </location>
</feature>
<dbReference type="GO" id="GO:0006465">
    <property type="term" value="P:signal peptide processing"/>
    <property type="evidence" value="ECO:0007669"/>
    <property type="project" value="InterPro"/>
</dbReference>
<dbReference type="PRINTS" id="PR00727">
    <property type="entry name" value="LEADERPTASE"/>
</dbReference>
<dbReference type="Gene3D" id="2.10.109.10">
    <property type="entry name" value="Umud Fragment, subunit A"/>
    <property type="match status" value="1"/>
</dbReference>
<comment type="similarity">
    <text evidence="1 3">Belongs to the peptidase S26 family.</text>
</comment>
<evidence type="ECO:0000256" key="2">
    <source>
        <dbReference type="PIRSR" id="PIRSR600223-1"/>
    </source>
</evidence>
<name>A0A2G6EFA7_9BACT</name>
<proteinExistence type="inferred from homology"/>
<feature type="active site" evidence="2">
    <location>
        <position position="89"/>
    </location>
</feature>
<organism evidence="5 6">
    <name type="scientific">candidate division KSB3 bacterium</name>
    <dbReference type="NCBI Taxonomy" id="2044937"/>
    <lineage>
        <taxon>Bacteria</taxon>
        <taxon>candidate division KSB3</taxon>
    </lineage>
</organism>
<dbReference type="InterPro" id="IPR000223">
    <property type="entry name" value="Pept_S26A_signal_pept_1"/>
</dbReference>
<keyword evidence="3" id="KW-0378">Hydrolase</keyword>
<dbReference type="Pfam" id="PF10502">
    <property type="entry name" value="Peptidase_S26"/>
    <property type="match status" value="1"/>
</dbReference>
<dbReference type="SUPFAM" id="SSF51306">
    <property type="entry name" value="LexA/Signal peptidase"/>
    <property type="match status" value="1"/>
</dbReference>
<dbReference type="AlphaFoldDB" id="A0A2G6EFA7"/>
<evidence type="ECO:0000259" key="4">
    <source>
        <dbReference type="Pfam" id="PF10502"/>
    </source>
</evidence>
<dbReference type="GO" id="GO:0004252">
    <property type="term" value="F:serine-type endopeptidase activity"/>
    <property type="evidence" value="ECO:0007669"/>
    <property type="project" value="InterPro"/>
</dbReference>
<dbReference type="PANTHER" id="PTHR43390">
    <property type="entry name" value="SIGNAL PEPTIDASE I"/>
    <property type="match status" value="1"/>
</dbReference>
<dbReference type="PANTHER" id="PTHR43390:SF1">
    <property type="entry name" value="CHLOROPLAST PROCESSING PEPTIDASE"/>
    <property type="match status" value="1"/>
</dbReference>